<comment type="similarity">
    <text evidence="1">Belongs to the RMD1/sif2 family.</text>
</comment>
<accession>A0AAD5SGJ9</accession>
<keyword evidence="3" id="KW-0812">Transmembrane</keyword>
<comment type="caution">
    <text evidence="5">The sequence shown here is derived from an EMBL/GenBank/DDBJ whole genome shotgun (WGS) entry which is preliminary data.</text>
</comment>
<feature type="region of interest" description="Disordered" evidence="2">
    <location>
        <begin position="166"/>
        <end position="187"/>
    </location>
</feature>
<evidence type="ECO:0000313" key="6">
    <source>
        <dbReference type="Proteomes" id="UP001212841"/>
    </source>
</evidence>
<evidence type="ECO:0000256" key="1">
    <source>
        <dbReference type="ARBA" id="ARBA00008306"/>
    </source>
</evidence>
<organism evidence="5 6">
    <name type="scientific">Rhizophlyctis rosea</name>
    <dbReference type="NCBI Taxonomy" id="64517"/>
    <lineage>
        <taxon>Eukaryota</taxon>
        <taxon>Fungi</taxon>
        <taxon>Fungi incertae sedis</taxon>
        <taxon>Chytridiomycota</taxon>
        <taxon>Chytridiomycota incertae sedis</taxon>
        <taxon>Chytridiomycetes</taxon>
        <taxon>Rhizophlyctidales</taxon>
        <taxon>Rhizophlyctidaceae</taxon>
        <taxon>Rhizophlyctis</taxon>
    </lineage>
</organism>
<dbReference type="AlphaFoldDB" id="A0AAD5SGJ9"/>
<dbReference type="GO" id="GO:0005739">
    <property type="term" value="C:mitochondrion"/>
    <property type="evidence" value="ECO:0007669"/>
    <property type="project" value="UniProtKB-ARBA"/>
</dbReference>
<dbReference type="PANTHER" id="PTHR16255">
    <property type="entry name" value="REQUIRED FOR MEIOTIC NUCLEAR DIVISION PROTEIN 1 HOMOLOG"/>
    <property type="match status" value="1"/>
</dbReference>
<keyword evidence="6" id="KW-1185">Reference proteome</keyword>
<protein>
    <recommendedName>
        <fullName evidence="4">DUF155 domain-containing protein</fullName>
    </recommendedName>
</protein>
<feature type="transmembrane region" description="Helical" evidence="3">
    <location>
        <begin position="443"/>
        <end position="468"/>
    </location>
</feature>
<keyword evidence="3" id="KW-1133">Transmembrane helix</keyword>
<name>A0AAD5SGJ9_9FUNG</name>
<feature type="region of interest" description="Disordered" evidence="2">
    <location>
        <begin position="1"/>
        <end position="44"/>
    </location>
</feature>
<dbReference type="EMBL" id="JADGJD010000146">
    <property type="protein sequence ID" value="KAJ3054290.1"/>
    <property type="molecule type" value="Genomic_DNA"/>
</dbReference>
<proteinExistence type="inferred from homology"/>
<feature type="compositionally biased region" description="Pro residues" evidence="2">
    <location>
        <begin position="171"/>
        <end position="180"/>
    </location>
</feature>
<evidence type="ECO:0000313" key="5">
    <source>
        <dbReference type="EMBL" id="KAJ3054290.1"/>
    </source>
</evidence>
<dbReference type="InterPro" id="IPR003734">
    <property type="entry name" value="DUF155"/>
</dbReference>
<dbReference type="Proteomes" id="UP001212841">
    <property type="component" value="Unassembled WGS sequence"/>
</dbReference>
<dbReference type="PANTHER" id="PTHR16255:SF15">
    <property type="entry name" value="SPORULATION PROTEIN RMD1"/>
    <property type="match status" value="1"/>
</dbReference>
<evidence type="ECO:0000256" key="3">
    <source>
        <dbReference type="SAM" id="Phobius"/>
    </source>
</evidence>
<gene>
    <name evidence="5" type="ORF">HK097_002172</name>
</gene>
<dbReference type="Pfam" id="PF02582">
    <property type="entry name" value="DUF155"/>
    <property type="match status" value="1"/>
</dbReference>
<feature type="domain" description="DUF155" evidence="4">
    <location>
        <begin position="245"/>
        <end position="416"/>
    </location>
</feature>
<feature type="compositionally biased region" description="Polar residues" evidence="2">
    <location>
        <begin position="13"/>
        <end position="40"/>
    </location>
</feature>
<sequence>MDDVTQPLLPAPVQSQTAQTNASQNIPQPLNPTQQQQSAVHATPAAASIMNKGKVDGPRAPKRTTKTAQKLTLFPEDAVTAGDDVVGNLDAQADATLQLPHVTAKTQKEQWLSKMEKKWLPRVTAYCTANSYKFDALFDWLKSRSARNYTAPKKFDEVIYTPWTSTASSNPAPPHLPQTGPPHHHHSFTDLIEWSNPGEIDASLQPLNDLDSFFEQNVDASGRTLPSNISFPGLAKRISPIGECMFFDYGVVVMWGLSEAEEEEILKELAGFEEEKLAEDDVEVENFHFHYNTQFQPRIYNDIITLKNPANYMIKLTISHAIAQSVKLALFEGLIETTIESTKHIPQIMAETGKIQMSRKAINKKIGQLFIMRINVNLVSNVLDIPEIFWSEPALEPLYMAIRGYLEISQRVDLLNQRVSVISDLLDMLKEHMTSSHGEQLEWIVIILIAFEIIIGIGTMSFDLIAYLQEKSAMQTVQAFASQLPAVTLPALGQL</sequence>
<dbReference type="InterPro" id="IPR051624">
    <property type="entry name" value="RMD1/Sad1-interacting"/>
</dbReference>
<evidence type="ECO:0000259" key="4">
    <source>
        <dbReference type="Pfam" id="PF02582"/>
    </source>
</evidence>
<evidence type="ECO:0000256" key="2">
    <source>
        <dbReference type="SAM" id="MobiDB-lite"/>
    </source>
</evidence>
<reference evidence="5" key="1">
    <citation type="submission" date="2020-05" db="EMBL/GenBank/DDBJ databases">
        <title>Phylogenomic resolution of chytrid fungi.</title>
        <authorList>
            <person name="Stajich J.E."/>
            <person name="Amses K."/>
            <person name="Simmons R."/>
            <person name="Seto K."/>
            <person name="Myers J."/>
            <person name="Bonds A."/>
            <person name="Quandt C.A."/>
            <person name="Barry K."/>
            <person name="Liu P."/>
            <person name="Grigoriev I."/>
            <person name="Longcore J.E."/>
            <person name="James T.Y."/>
        </authorList>
    </citation>
    <scope>NUCLEOTIDE SEQUENCE</scope>
    <source>
        <strain evidence="5">JEL0318</strain>
    </source>
</reference>
<keyword evidence="3" id="KW-0472">Membrane</keyword>